<protein>
    <recommendedName>
        <fullName evidence="3">PEGA domain-containing protein</fullName>
    </recommendedName>
</protein>
<gene>
    <name evidence="1" type="ORF">PTD2_00811</name>
</gene>
<dbReference type="AlphaFoldDB" id="A4C3D3"/>
<organism evidence="1 2">
    <name type="scientific">Pseudoalteromonas tunicata D2</name>
    <dbReference type="NCBI Taxonomy" id="87626"/>
    <lineage>
        <taxon>Bacteria</taxon>
        <taxon>Pseudomonadati</taxon>
        <taxon>Pseudomonadota</taxon>
        <taxon>Gammaproteobacteria</taxon>
        <taxon>Alteromonadales</taxon>
        <taxon>Pseudoalteromonadaceae</taxon>
        <taxon>Pseudoalteromonas</taxon>
    </lineage>
</organism>
<dbReference type="EMBL" id="AAOH01000001">
    <property type="protein sequence ID" value="EAR30065.1"/>
    <property type="molecule type" value="Genomic_DNA"/>
</dbReference>
<dbReference type="eggNOG" id="ENOG5031I1B">
    <property type="taxonomic scope" value="Bacteria"/>
</dbReference>
<evidence type="ECO:0000313" key="1">
    <source>
        <dbReference type="EMBL" id="EAR30065.1"/>
    </source>
</evidence>
<evidence type="ECO:0008006" key="3">
    <source>
        <dbReference type="Google" id="ProtNLM"/>
    </source>
</evidence>
<name>A4C3D3_9GAMM</name>
<comment type="caution">
    <text evidence="1">The sequence shown here is derived from an EMBL/GenBank/DDBJ whole genome shotgun (WGS) entry which is preliminary data.</text>
</comment>
<proteinExistence type="predicted"/>
<keyword evidence="2" id="KW-1185">Reference proteome</keyword>
<evidence type="ECO:0000313" key="2">
    <source>
        <dbReference type="Proteomes" id="UP000006201"/>
    </source>
</evidence>
<sequence length="125" mass="13759">MLSLLGLFALVGCNEKTTEDGDIVFCTAVYVPALRVDVFDKETGFPNACGVTVTVQDGDFTEELSNESGDSCNEDFTFSIAGEREGKYDITVIKEGYVDWIQYDTVVTSNICHVNTITVQAYMDK</sequence>
<dbReference type="HOGENOM" id="CLU_1990788_0_0_6"/>
<accession>A4C3D3</accession>
<dbReference type="Proteomes" id="UP000006201">
    <property type="component" value="Unassembled WGS sequence"/>
</dbReference>
<reference evidence="1 2" key="1">
    <citation type="submission" date="2006-02" db="EMBL/GenBank/DDBJ databases">
        <authorList>
            <person name="Moran M.A."/>
            <person name="Kjelleberg S."/>
            <person name="Egan S."/>
            <person name="Saunders N."/>
            <person name="Thomas T."/>
            <person name="Ferriera S."/>
            <person name="Johnson J."/>
            <person name="Kravitz S."/>
            <person name="Halpern A."/>
            <person name="Remington K."/>
            <person name="Beeson K."/>
            <person name="Tran B."/>
            <person name="Rogers Y.-H."/>
            <person name="Friedman R."/>
            <person name="Venter J.C."/>
        </authorList>
    </citation>
    <scope>NUCLEOTIDE SEQUENCE [LARGE SCALE GENOMIC DNA]</scope>
    <source>
        <strain evidence="1 2">D2</strain>
    </source>
</reference>
<dbReference type="OrthoDB" id="5740696at2"/>